<feature type="region of interest" description="Disordered" evidence="11">
    <location>
        <begin position="1"/>
        <end position="32"/>
    </location>
</feature>
<dbReference type="STRING" id="525909.Afer_1573"/>
<dbReference type="Pfam" id="PF02653">
    <property type="entry name" value="BPD_transp_2"/>
    <property type="match status" value="1"/>
</dbReference>
<dbReference type="CDD" id="cd06579">
    <property type="entry name" value="TM_PBP1_transp_AraH_like"/>
    <property type="match status" value="1"/>
</dbReference>
<evidence type="ECO:0000256" key="9">
    <source>
        <dbReference type="ARBA" id="ARBA00035611"/>
    </source>
</evidence>
<feature type="transmembrane region" description="Helical" evidence="12">
    <location>
        <begin position="332"/>
        <end position="352"/>
    </location>
</feature>
<sequence length="444" mass="45783">MVEREQLPVDVEEAPSSNGHAPAAAPASAPAQGAEIVLTDTRSWISSWWRRVRSGESGMLPVLAGLVVIVIIFQAENSLFLSAGNLVNLLVQGATFVLLGMAEVFVLLLGEIDLSVGYVAGVGASVMAILASPIIAKEPWWVALLAGLAVSTLIGVVQGILITKLNLPSFVVTLAGLLGWEGVMLYMIDHAAPAAGGVISISSNILNDIVNGNLSVVAGWVIAAVVVALWGAWMFFGAERMRRAGLSAPPRGVIALRIALGAVAAVVLLIVANTNRGVTVTLEGVPFVVPILVGVLGLYTFVLNRTRFGRYIYAIGGNAEAARRAGINLSRVRIAAFALSGLTAGIAGVVYASRLGSISENIDGGTLVLYGVAAAVIGGTSLFGGRGKMVHAVLGGIIIAAIYNGLGLLGVSAAAEYIVTALVLLAAVTVDSLTRRRQGAEARR</sequence>
<feature type="transmembrane region" description="Helical" evidence="12">
    <location>
        <begin position="254"/>
        <end position="272"/>
    </location>
</feature>
<evidence type="ECO:0000256" key="11">
    <source>
        <dbReference type="SAM" id="MobiDB-lite"/>
    </source>
</evidence>
<evidence type="ECO:0000256" key="5">
    <source>
        <dbReference type="ARBA" id="ARBA00022597"/>
    </source>
</evidence>
<accession>C7M0I7</accession>
<proteinExistence type="predicted"/>
<keyword evidence="6 12" id="KW-0812">Transmembrane</keyword>
<dbReference type="Proteomes" id="UP000000771">
    <property type="component" value="Chromosome"/>
</dbReference>
<keyword evidence="14" id="KW-1185">Reference proteome</keyword>
<evidence type="ECO:0000256" key="2">
    <source>
        <dbReference type="ARBA" id="ARBA00022448"/>
    </source>
</evidence>
<keyword evidence="3" id="KW-1003">Cell membrane</keyword>
<name>C7M0I7_ACIFD</name>
<feature type="transmembrane region" description="Helical" evidence="12">
    <location>
        <begin position="390"/>
        <end position="411"/>
    </location>
</feature>
<feature type="transmembrane region" description="Helical" evidence="12">
    <location>
        <begin position="214"/>
        <end position="233"/>
    </location>
</feature>
<evidence type="ECO:0000256" key="1">
    <source>
        <dbReference type="ARBA" id="ARBA00004651"/>
    </source>
</evidence>
<reference evidence="13 14" key="1">
    <citation type="journal article" date="2009" name="Stand. Genomic Sci.">
        <title>Complete genome sequence of Acidimicrobium ferrooxidans type strain (ICP).</title>
        <authorList>
            <person name="Clum A."/>
            <person name="Nolan M."/>
            <person name="Lang E."/>
            <person name="Glavina Del Rio T."/>
            <person name="Tice H."/>
            <person name="Copeland A."/>
            <person name="Cheng J.F."/>
            <person name="Lucas S."/>
            <person name="Chen F."/>
            <person name="Bruce D."/>
            <person name="Goodwin L."/>
            <person name="Pitluck S."/>
            <person name="Ivanova N."/>
            <person name="Mavrommatis K."/>
            <person name="Mikhailova N."/>
            <person name="Pati A."/>
            <person name="Chen A."/>
            <person name="Palaniappan K."/>
            <person name="Goker M."/>
            <person name="Spring S."/>
            <person name="Land M."/>
            <person name="Hauser L."/>
            <person name="Chang Y.J."/>
            <person name="Jeffries C.C."/>
            <person name="Chain P."/>
            <person name="Bristow J."/>
            <person name="Eisen J.A."/>
            <person name="Markowitz V."/>
            <person name="Hugenholtz P."/>
            <person name="Kyrpides N.C."/>
            <person name="Klenk H.P."/>
            <person name="Lapidus A."/>
        </authorList>
    </citation>
    <scope>NUCLEOTIDE SEQUENCE [LARGE SCALE GENOMIC DNA]</scope>
    <source>
        <strain evidence="14">DSM 10331 / JCM 15462 / NBRC 103882 / ICP</strain>
    </source>
</reference>
<dbReference type="EMBL" id="CP001631">
    <property type="protein sequence ID" value="ACU54495.1"/>
    <property type="molecule type" value="Genomic_DNA"/>
</dbReference>
<feature type="transmembrane region" description="Helical" evidence="12">
    <location>
        <begin position="116"/>
        <end position="135"/>
    </location>
</feature>
<dbReference type="PANTHER" id="PTHR32196:SF32">
    <property type="entry name" value="XYLOSE TRANSPORT SYSTEM PERMEASE PROTEIN XYLH"/>
    <property type="match status" value="1"/>
</dbReference>
<dbReference type="HOGENOM" id="CLU_028880_2_1_11"/>
<dbReference type="eggNOG" id="COG4214">
    <property type="taxonomic scope" value="Bacteria"/>
</dbReference>
<feature type="transmembrane region" description="Helical" evidence="12">
    <location>
        <begin position="141"/>
        <end position="162"/>
    </location>
</feature>
<feature type="transmembrane region" description="Helical" evidence="12">
    <location>
        <begin position="284"/>
        <end position="303"/>
    </location>
</feature>
<comment type="subcellular location">
    <subcellularLocation>
        <location evidence="1">Cell membrane</location>
        <topology evidence="1">Multi-pass membrane protein</topology>
    </subcellularLocation>
</comment>
<feature type="transmembrane region" description="Helical" evidence="12">
    <location>
        <begin position="364"/>
        <end position="383"/>
    </location>
</feature>
<evidence type="ECO:0000256" key="8">
    <source>
        <dbReference type="ARBA" id="ARBA00023136"/>
    </source>
</evidence>
<dbReference type="GO" id="GO:0005886">
    <property type="term" value="C:plasma membrane"/>
    <property type="evidence" value="ECO:0007669"/>
    <property type="project" value="UniProtKB-SubCell"/>
</dbReference>
<dbReference type="PANTHER" id="PTHR32196">
    <property type="entry name" value="ABC TRANSPORTER PERMEASE PROTEIN YPHD-RELATED-RELATED"/>
    <property type="match status" value="1"/>
</dbReference>
<keyword evidence="4" id="KW-0997">Cell inner membrane</keyword>
<protein>
    <recommendedName>
        <fullName evidence="10">Xylose transport system permease protein XylH</fullName>
    </recommendedName>
</protein>
<evidence type="ECO:0000256" key="3">
    <source>
        <dbReference type="ARBA" id="ARBA00022475"/>
    </source>
</evidence>
<feature type="transmembrane region" description="Helical" evidence="12">
    <location>
        <begin position="58"/>
        <end position="75"/>
    </location>
</feature>
<keyword evidence="8 12" id="KW-0472">Membrane</keyword>
<evidence type="ECO:0000313" key="14">
    <source>
        <dbReference type="Proteomes" id="UP000000771"/>
    </source>
</evidence>
<dbReference type="OrthoDB" id="3468954at2"/>
<feature type="transmembrane region" description="Helical" evidence="12">
    <location>
        <begin position="417"/>
        <end position="434"/>
    </location>
</feature>
<evidence type="ECO:0000256" key="7">
    <source>
        <dbReference type="ARBA" id="ARBA00022989"/>
    </source>
</evidence>
<dbReference type="GO" id="GO:0022857">
    <property type="term" value="F:transmembrane transporter activity"/>
    <property type="evidence" value="ECO:0007669"/>
    <property type="project" value="InterPro"/>
</dbReference>
<gene>
    <name evidence="13" type="ordered locus">Afer_1573</name>
</gene>
<keyword evidence="2" id="KW-0813">Transport</keyword>
<evidence type="ECO:0000256" key="12">
    <source>
        <dbReference type="SAM" id="Phobius"/>
    </source>
</evidence>
<evidence type="ECO:0000256" key="4">
    <source>
        <dbReference type="ARBA" id="ARBA00022519"/>
    </source>
</evidence>
<keyword evidence="5" id="KW-0762">Sugar transport</keyword>
<dbReference type="RefSeq" id="WP_015798974.1">
    <property type="nucleotide sequence ID" value="NC_013124.1"/>
</dbReference>
<evidence type="ECO:0000313" key="13">
    <source>
        <dbReference type="EMBL" id="ACU54495.1"/>
    </source>
</evidence>
<keyword evidence="7 12" id="KW-1133">Transmembrane helix</keyword>
<dbReference type="InterPro" id="IPR001851">
    <property type="entry name" value="ABC_transp_permease"/>
</dbReference>
<dbReference type="KEGG" id="afo:Afer_1573"/>
<feature type="compositionally biased region" description="Low complexity" evidence="11">
    <location>
        <begin position="14"/>
        <end position="32"/>
    </location>
</feature>
<comment type="function">
    <text evidence="9">Part of the binding-protein-dependent transport system for D-xylose. Probably responsible for the translocation of the substrate across the membrane.</text>
</comment>
<dbReference type="AlphaFoldDB" id="C7M0I7"/>
<evidence type="ECO:0000256" key="10">
    <source>
        <dbReference type="ARBA" id="ARBA00035686"/>
    </source>
</evidence>
<evidence type="ECO:0000256" key="6">
    <source>
        <dbReference type="ARBA" id="ARBA00022692"/>
    </source>
</evidence>
<feature type="transmembrane region" description="Helical" evidence="12">
    <location>
        <begin position="169"/>
        <end position="188"/>
    </location>
</feature>
<feature type="transmembrane region" description="Helical" evidence="12">
    <location>
        <begin position="87"/>
        <end position="109"/>
    </location>
</feature>
<organism evidence="13 14">
    <name type="scientific">Acidimicrobium ferrooxidans (strain DSM 10331 / JCM 15462 / NBRC 103882 / ICP)</name>
    <dbReference type="NCBI Taxonomy" id="525909"/>
    <lineage>
        <taxon>Bacteria</taxon>
        <taxon>Bacillati</taxon>
        <taxon>Actinomycetota</taxon>
        <taxon>Acidimicrobiia</taxon>
        <taxon>Acidimicrobiales</taxon>
        <taxon>Acidimicrobiaceae</taxon>
        <taxon>Acidimicrobium</taxon>
    </lineage>
</organism>